<evidence type="ECO:0000259" key="3">
    <source>
        <dbReference type="PROSITE" id="PS50011"/>
    </source>
</evidence>
<dbReference type="Proteomes" id="UP000632659">
    <property type="component" value="Unassembled WGS sequence"/>
</dbReference>
<dbReference type="AlphaFoldDB" id="A0A8J6P672"/>
<keyword evidence="2" id="KW-0472">Membrane</keyword>
<reference evidence="5" key="1">
    <citation type="submission" date="2020-08" db="EMBL/GenBank/DDBJ databases">
        <title>Genome public.</title>
        <authorList>
            <person name="Liu C."/>
            <person name="Sun Q."/>
        </authorList>
    </citation>
    <scope>NUCLEOTIDE SEQUENCE</scope>
    <source>
        <strain evidence="5">NSJ-15</strain>
    </source>
</reference>
<feature type="compositionally biased region" description="Acidic residues" evidence="1">
    <location>
        <begin position="590"/>
        <end position="599"/>
    </location>
</feature>
<dbReference type="InterPro" id="IPR005543">
    <property type="entry name" value="PASTA_dom"/>
</dbReference>
<dbReference type="GO" id="GO:0004672">
    <property type="term" value="F:protein kinase activity"/>
    <property type="evidence" value="ECO:0007669"/>
    <property type="project" value="InterPro"/>
</dbReference>
<dbReference type="PROSITE" id="PS50011">
    <property type="entry name" value="PROTEIN_KINASE_DOM"/>
    <property type="match status" value="1"/>
</dbReference>
<feature type="region of interest" description="Disordered" evidence="1">
    <location>
        <begin position="576"/>
        <end position="599"/>
    </location>
</feature>
<evidence type="ECO:0000313" key="5">
    <source>
        <dbReference type="EMBL" id="MBC8611748.1"/>
    </source>
</evidence>
<feature type="region of interest" description="Disordered" evidence="1">
    <location>
        <begin position="335"/>
        <end position="360"/>
    </location>
</feature>
<sequence>MGVRICLGCMREIGDVERCPHCGFSREDVVLPNALKPKTVLHSRYVVGKLLSSDGEGNTYIGFDCNKECAIYLREYMPDNLCAREEETLIVEPGCDAKFKALKSDFLDLYQNLGELNSLENIIRVYDLFEENNTVYAVYLKYDAVPLSQYIREQAGELSWKQASELFKPIFESLAAIHTHGVIHRGISPETLMVTLEGKLILTGFEICAARVQHSELRSKIYEGYAAPEQYARMTPHGEWTDVYGLCAVLYKTLSGTMPPEANTRAVNDNLIPLAELNETVPLSVSLAVERGLTCDYRERTGNIRGLVSDLYHEGNFTISMDAVKEEATQYYDAAKKRPAANPVEKEPNGGKPGEKKEERPPIAPWKRVVLLCLPFVLLIAFLLYWVMVGFGCKSTNEPADDLNSAASSELTSDVSETESVSSDSSVSSEAAADLIEVDNFIDMNISEIQNNPMYDGKYSFVVEAQELSGYEEGTVVEQSIAAGTKVERGAELKLIVVTVPELTVTFPALDNLQQMTKDNLISNLRDDLHIPASKFADPVEQSHEIVPKGNVINIEGPNGIQPGAEVPLEDIQDGSITIYYSSGPAQQPEPEESTEEEE</sequence>
<comment type="caution">
    <text evidence="5">The sequence shown here is derived from an EMBL/GenBank/DDBJ whole genome shotgun (WGS) entry which is preliminary data.</text>
</comment>
<dbReference type="CDD" id="cd06577">
    <property type="entry name" value="PASTA_pknB"/>
    <property type="match status" value="1"/>
</dbReference>
<dbReference type="SMART" id="SM00740">
    <property type="entry name" value="PASTA"/>
    <property type="match status" value="1"/>
</dbReference>
<feature type="compositionally biased region" description="Polar residues" evidence="1">
    <location>
        <begin position="576"/>
        <end position="586"/>
    </location>
</feature>
<gene>
    <name evidence="5" type="ORF">H8702_11670</name>
</gene>
<keyword evidence="6" id="KW-1185">Reference proteome</keyword>
<keyword evidence="2" id="KW-0812">Transmembrane</keyword>
<dbReference type="InterPro" id="IPR011009">
    <property type="entry name" value="Kinase-like_dom_sf"/>
</dbReference>
<feature type="region of interest" description="Disordered" evidence="1">
    <location>
        <begin position="402"/>
        <end position="426"/>
    </location>
</feature>
<dbReference type="Pfam" id="PF03793">
    <property type="entry name" value="PASTA"/>
    <property type="match status" value="1"/>
</dbReference>
<dbReference type="InterPro" id="IPR000719">
    <property type="entry name" value="Prot_kinase_dom"/>
</dbReference>
<feature type="compositionally biased region" description="Low complexity" evidence="1">
    <location>
        <begin position="408"/>
        <end position="426"/>
    </location>
</feature>
<feature type="transmembrane region" description="Helical" evidence="2">
    <location>
        <begin position="369"/>
        <end position="388"/>
    </location>
</feature>
<organism evidence="5 6">
    <name type="scientific">Massiliimalia timonensis</name>
    <dbReference type="NCBI Taxonomy" id="1987501"/>
    <lineage>
        <taxon>Bacteria</taxon>
        <taxon>Bacillati</taxon>
        <taxon>Bacillota</taxon>
        <taxon>Clostridia</taxon>
        <taxon>Eubacteriales</taxon>
        <taxon>Oscillospiraceae</taxon>
        <taxon>Massiliimalia</taxon>
    </lineage>
</organism>
<evidence type="ECO:0000259" key="4">
    <source>
        <dbReference type="PROSITE" id="PS51178"/>
    </source>
</evidence>
<keyword evidence="2" id="KW-1133">Transmembrane helix</keyword>
<dbReference type="GO" id="GO:0005524">
    <property type="term" value="F:ATP binding"/>
    <property type="evidence" value="ECO:0007669"/>
    <property type="project" value="InterPro"/>
</dbReference>
<dbReference type="EMBL" id="JACRTL010000008">
    <property type="protein sequence ID" value="MBC8611748.1"/>
    <property type="molecule type" value="Genomic_DNA"/>
</dbReference>
<dbReference type="SMART" id="SM00220">
    <property type="entry name" value="S_TKc"/>
    <property type="match status" value="1"/>
</dbReference>
<evidence type="ECO:0000313" key="6">
    <source>
        <dbReference type="Proteomes" id="UP000632659"/>
    </source>
</evidence>
<feature type="domain" description="Protein kinase" evidence="3">
    <location>
        <begin position="45"/>
        <end position="312"/>
    </location>
</feature>
<dbReference type="RefSeq" id="WP_187536751.1">
    <property type="nucleotide sequence ID" value="NZ_JACRTL010000008.1"/>
</dbReference>
<dbReference type="PROSITE" id="PS51178">
    <property type="entry name" value="PASTA"/>
    <property type="match status" value="1"/>
</dbReference>
<protein>
    <submittedName>
        <fullName evidence="5">PASTA domain-containing protein</fullName>
    </submittedName>
</protein>
<proteinExistence type="predicted"/>
<name>A0A8J6P672_9FIRM</name>
<dbReference type="Gene3D" id="1.10.510.10">
    <property type="entry name" value="Transferase(Phosphotransferase) domain 1"/>
    <property type="match status" value="1"/>
</dbReference>
<feature type="compositionally biased region" description="Basic and acidic residues" evidence="1">
    <location>
        <begin position="344"/>
        <end position="360"/>
    </location>
</feature>
<dbReference type="Gene3D" id="3.30.10.20">
    <property type="match status" value="1"/>
</dbReference>
<dbReference type="SUPFAM" id="SSF56112">
    <property type="entry name" value="Protein kinase-like (PK-like)"/>
    <property type="match status" value="1"/>
</dbReference>
<dbReference type="PANTHER" id="PTHR24347">
    <property type="entry name" value="SERINE/THREONINE-PROTEIN KINASE"/>
    <property type="match status" value="1"/>
</dbReference>
<evidence type="ECO:0000256" key="2">
    <source>
        <dbReference type="SAM" id="Phobius"/>
    </source>
</evidence>
<feature type="domain" description="PASTA" evidence="4">
    <location>
        <begin position="432"/>
        <end position="499"/>
    </location>
</feature>
<dbReference type="Pfam" id="PF00069">
    <property type="entry name" value="Pkinase"/>
    <property type="match status" value="1"/>
</dbReference>
<evidence type="ECO:0000256" key="1">
    <source>
        <dbReference type="SAM" id="MobiDB-lite"/>
    </source>
</evidence>
<accession>A0A8J6P672</accession>